<dbReference type="PANTHER" id="PTHR20958:SF6">
    <property type="entry name" value="GLYCINE N-ACYLTRANSFERASE-LIKE PROTEIN"/>
    <property type="match status" value="1"/>
</dbReference>
<dbReference type="PROSITE" id="PS51186">
    <property type="entry name" value="GNAT"/>
    <property type="match status" value="1"/>
</dbReference>
<dbReference type="InterPro" id="IPR053225">
    <property type="entry name" value="Acyl-CoA_N-acyltransferase"/>
</dbReference>
<proteinExistence type="predicted"/>
<keyword evidence="3" id="KW-1185">Reference proteome</keyword>
<accession>A0A8J5JX33</accession>
<dbReference type="Pfam" id="PF08445">
    <property type="entry name" value="FR47"/>
    <property type="match status" value="1"/>
</dbReference>
<dbReference type="Proteomes" id="UP000747542">
    <property type="component" value="Unassembled WGS sequence"/>
</dbReference>
<evidence type="ECO:0000259" key="1">
    <source>
        <dbReference type="PROSITE" id="PS51186"/>
    </source>
</evidence>
<reference evidence="2" key="1">
    <citation type="journal article" date="2021" name="Sci. Adv.">
        <title>The American lobster genome reveals insights on longevity, neural, and immune adaptations.</title>
        <authorList>
            <person name="Polinski J.M."/>
            <person name="Zimin A.V."/>
            <person name="Clark K.F."/>
            <person name="Kohn A.B."/>
            <person name="Sadowski N."/>
            <person name="Timp W."/>
            <person name="Ptitsyn A."/>
            <person name="Khanna P."/>
            <person name="Romanova D.Y."/>
            <person name="Williams P."/>
            <person name="Greenwood S.J."/>
            <person name="Moroz L.L."/>
            <person name="Walt D.R."/>
            <person name="Bodnar A.G."/>
        </authorList>
    </citation>
    <scope>NUCLEOTIDE SEQUENCE</scope>
    <source>
        <strain evidence="2">GMGI-L3</strain>
    </source>
</reference>
<organism evidence="2 3">
    <name type="scientific">Homarus americanus</name>
    <name type="common">American lobster</name>
    <dbReference type="NCBI Taxonomy" id="6706"/>
    <lineage>
        <taxon>Eukaryota</taxon>
        <taxon>Metazoa</taxon>
        <taxon>Ecdysozoa</taxon>
        <taxon>Arthropoda</taxon>
        <taxon>Crustacea</taxon>
        <taxon>Multicrustacea</taxon>
        <taxon>Malacostraca</taxon>
        <taxon>Eumalacostraca</taxon>
        <taxon>Eucarida</taxon>
        <taxon>Decapoda</taxon>
        <taxon>Pleocyemata</taxon>
        <taxon>Astacidea</taxon>
        <taxon>Nephropoidea</taxon>
        <taxon>Nephropidae</taxon>
        <taxon>Homarus</taxon>
    </lineage>
</organism>
<evidence type="ECO:0000313" key="2">
    <source>
        <dbReference type="EMBL" id="KAG7166232.1"/>
    </source>
</evidence>
<comment type="caution">
    <text evidence="2">The sequence shown here is derived from an EMBL/GenBank/DDBJ whole genome shotgun (WGS) entry which is preliminary data.</text>
</comment>
<dbReference type="EMBL" id="JAHLQT010022636">
    <property type="protein sequence ID" value="KAG7166232.1"/>
    <property type="molecule type" value="Genomic_DNA"/>
</dbReference>
<gene>
    <name evidence="2" type="ORF">Hamer_G011056</name>
</gene>
<dbReference type="InterPro" id="IPR013653">
    <property type="entry name" value="GCN5-like_dom"/>
</dbReference>
<dbReference type="PANTHER" id="PTHR20958">
    <property type="entry name" value="GLYCINE N-ACYLTRANSFERASE-LIKE PROTEIN"/>
    <property type="match status" value="1"/>
</dbReference>
<dbReference type="InterPro" id="IPR000182">
    <property type="entry name" value="GNAT_dom"/>
</dbReference>
<dbReference type="GO" id="GO:0016747">
    <property type="term" value="F:acyltransferase activity, transferring groups other than amino-acyl groups"/>
    <property type="evidence" value="ECO:0007669"/>
    <property type="project" value="InterPro"/>
</dbReference>
<protein>
    <submittedName>
        <fullName evidence="2">Putative FR47-like protein domain-containing protein 6</fullName>
    </submittedName>
</protein>
<name>A0A8J5JX33_HOMAM</name>
<sequence>MMEGLREVNPEELPQLLKCLAKYLPHSVTVHGVVNMHLRYQMTEHRIFTPSQSSSTFVLTTMNAESTSKDDKKQSVSLFWDTEKEEEETVAELLSSAPVIDWTQPVFFFACAQHLLSKVEEMKRSGRVGVGRLMPRPMIPSHLFTITRDKLPAHTPRLPEGFRLGPINTRHAQHLCSHWEYRRLSTLENYTRVLATLPGYAVYPTQGEGEAAGYSLSGAETERDSGASGEGECEAPPVAWAHLSQVNTISNVFTLEGYRRLGLGGAATLALAAHLLQEEHRVSSYVNDYNYASIKFHEHLGFTKECPLGWQMFSPRDDASCPTSTP</sequence>
<dbReference type="AlphaFoldDB" id="A0A8J5JX33"/>
<feature type="domain" description="N-acetyltransferase" evidence="1">
    <location>
        <begin position="185"/>
        <end position="317"/>
    </location>
</feature>
<evidence type="ECO:0000313" key="3">
    <source>
        <dbReference type="Proteomes" id="UP000747542"/>
    </source>
</evidence>
<dbReference type="OrthoDB" id="6334799at2759"/>